<proteinExistence type="predicted"/>
<sequence>MRTKPGVDTLNFDDLYNNLRVFKSYVKGFTGSSSSSQNVAFVSSENTSGSSSYTDDLKYSFFANQSSGPQLDHEDLEQVDEFDLEEMDLKWQVEHKAMVTIDGEGVDWIGHVEAETKDYALMAYNSSNSGSVIEMSAKDKSGLGYESQIHDEVLSYENEVFASVFDSRSIDVEDSPVNDRFAKVKGMHAVSLLMTGNYMLLISDFRIDESKFTYGPKQSATSESNAKTSDIDSCDSNSSVETLESVPKPVANKPKAISKPKVWFDAPIIEEYESDSNEEHVTIPSKEQEKPSFAFVNTVEHIKTPRQTVKEQHTYCDFHEKRMAKQIELDKQKGKSTGPMENRPVWNNVQRLNHLNKFVPTSVLTKTCRFPVNAARQNFTSQAALTSTARKVNTARPKVNENRPRQNMYKSHSPIRRPFNKTTAPKENFAQHKVNTAWDKSVSVVGANGKLLLRPQQDNPHQTLKGKGIIDSGCSRHMTGNKAYLVDYHDFNGGLVAFGGSKCQITGKDTECLVLSPNFKLPDENQVLLRVPRQHNMYSFNLENIVPSRSLACLIAKATVDESTKWHRRLGHPITAKNKVNNTAGPKEANNSVEKEANDAAETLSKTFAQSTEDLLLQAGATKASSTKYVNTANTPLNTASISTNQDDSQIHALEDIYDHSRDGIFISASYDDKGAVADFTNLETTMNALEDENWVDAMQEELLQSRFRMFGFWLTFLLGRRKLGKKWVYRNKKDERGVVVRNKARLVAQGHRQEERIDYNEKKDGIFISQDKYVTEILKKFDFLSVKTASTPIKTKKPLVKDEEVADVDVHIYRSMIVSLMYLTSSRPDIMYLKGQPKLDLWYPRESAFDLEAYLDSDYARANLDRKSITGGGHTSDRAEGSLNLEELSALCTNLSNRVLALETVKDAQPKKILTLKARIKMLEKRCKPSISHHKAWLRSVSKLSKMKKLGWMESVSKQGRKSAKPRPKFDDSVRLDADGVEYMETEEAVDEGRTSNKTEELNLDADIEVIAEDNGSGKKRESIISTAKPKRISTARPKRVSTADVTISTTDPEVSAVEAKTPPTTTTIFDDEDINMTKTLIKMKEEKSKEKGMAFKEVKEFDRPARSVLTLKPLPTIDPKDKGKAVLEEHKPKKMTRSDFDAAQVARNKEIATQLEAKLHEEVERERQREEQASLDYIANLYDEVQTRINVDHELAVRLTHEEQEKYTVDERAKLLAEYFERRKKQLAEERAAIRNKPPIRTQLRRLMMTYPKHKGSFTHSQLNKTTFKEIQALYIKEQEKVANFMLVGSDEDERLIQKMNEKAADVHKEKVLKEPDSSKVLKMKARKKAEKQTDANDESSDKGVDSSKKRKTGPRMKRMSKRQKTDADFKEKEHLKIFLKIALDEEEVVDYEVLEKRFPIINWESKFYHFDRHGAECIYYRIFRSDGSSRWIKTFAEMVTRFDRVDLVELYNLANVEDELWQNQEEWSLKSWNFCENYGVHILILEDGTEIHMLAKRRYPLTTKTLERMLSLRLIAESASDAAYDLLRFIQK</sequence>
<dbReference type="InterPro" id="IPR054722">
    <property type="entry name" value="PolX-like_BBD"/>
</dbReference>
<dbReference type="EMBL" id="BKCJ010000015">
    <property type="protein sequence ID" value="GEU28706.1"/>
    <property type="molecule type" value="Genomic_DNA"/>
</dbReference>
<feature type="region of interest" description="Disordered" evidence="1">
    <location>
        <begin position="1308"/>
        <end position="1370"/>
    </location>
</feature>
<comment type="caution">
    <text evidence="3">The sequence shown here is derived from an EMBL/GenBank/DDBJ whole genome shotgun (WGS) entry which is preliminary data.</text>
</comment>
<name>A0A699GNB4_TANCI</name>
<protein>
    <submittedName>
        <fullName evidence="3">Ribonuclease H-like domain, Gag-pre-integrase domain protein</fullName>
    </submittedName>
</protein>
<feature type="domain" description="Retrovirus-related Pol polyprotein from transposon TNT 1-94-like beta-barrel" evidence="2">
    <location>
        <begin position="469"/>
        <end position="510"/>
    </location>
</feature>
<accession>A0A699GNB4</accession>
<dbReference type="Pfam" id="PF22936">
    <property type="entry name" value="Pol_BBD"/>
    <property type="match status" value="1"/>
</dbReference>
<evidence type="ECO:0000313" key="3">
    <source>
        <dbReference type="EMBL" id="GEU28706.1"/>
    </source>
</evidence>
<feature type="compositionally biased region" description="Polar residues" evidence="1">
    <location>
        <begin position="216"/>
        <end position="228"/>
    </location>
</feature>
<feature type="compositionally biased region" description="Basic and acidic residues" evidence="1">
    <location>
        <begin position="1308"/>
        <end position="1322"/>
    </location>
</feature>
<feature type="region of interest" description="Disordered" evidence="1">
    <location>
        <begin position="215"/>
        <end position="239"/>
    </location>
</feature>
<organism evidence="3">
    <name type="scientific">Tanacetum cinerariifolium</name>
    <name type="common">Dalmatian daisy</name>
    <name type="synonym">Chrysanthemum cinerariifolium</name>
    <dbReference type="NCBI Taxonomy" id="118510"/>
    <lineage>
        <taxon>Eukaryota</taxon>
        <taxon>Viridiplantae</taxon>
        <taxon>Streptophyta</taxon>
        <taxon>Embryophyta</taxon>
        <taxon>Tracheophyta</taxon>
        <taxon>Spermatophyta</taxon>
        <taxon>Magnoliopsida</taxon>
        <taxon>eudicotyledons</taxon>
        <taxon>Gunneridae</taxon>
        <taxon>Pentapetalae</taxon>
        <taxon>asterids</taxon>
        <taxon>campanulids</taxon>
        <taxon>Asterales</taxon>
        <taxon>Asteraceae</taxon>
        <taxon>Asteroideae</taxon>
        <taxon>Anthemideae</taxon>
        <taxon>Anthemidinae</taxon>
        <taxon>Tanacetum</taxon>
    </lineage>
</organism>
<reference evidence="3" key="1">
    <citation type="journal article" date="2019" name="Sci. Rep.">
        <title>Draft genome of Tanacetum cinerariifolium, the natural source of mosquito coil.</title>
        <authorList>
            <person name="Yamashiro T."/>
            <person name="Shiraishi A."/>
            <person name="Satake H."/>
            <person name="Nakayama K."/>
        </authorList>
    </citation>
    <scope>NUCLEOTIDE SEQUENCE</scope>
</reference>
<dbReference type="PANTHER" id="PTHR11439">
    <property type="entry name" value="GAG-POL-RELATED RETROTRANSPOSON"/>
    <property type="match status" value="1"/>
</dbReference>
<dbReference type="PANTHER" id="PTHR11439:SF509">
    <property type="entry name" value="RNA-DIRECTED DNA POLYMERASE"/>
    <property type="match status" value="1"/>
</dbReference>
<feature type="compositionally biased region" description="Basic and acidic residues" evidence="1">
    <location>
        <begin position="1333"/>
        <end position="1350"/>
    </location>
</feature>
<gene>
    <name evidence="3" type="ORF">Tci_000684</name>
</gene>
<evidence type="ECO:0000259" key="2">
    <source>
        <dbReference type="Pfam" id="PF22936"/>
    </source>
</evidence>
<feature type="compositionally biased region" description="Basic residues" evidence="1">
    <location>
        <begin position="1351"/>
        <end position="1365"/>
    </location>
</feature>
<evidence type="ECO:0000256" key="1">
    <source>
        <dbReference type="SAM" id="MobiDB-lite"/>
    </source>
</evidence>